<name>A0A9Q1A435_9ROSI</name>
<gene>
    <name evidence="2" type="ORF">OIU74_026432</name>
</gene>
<keyword evidence="3" id="KW-1185">Reference proteome</keyword>
<dbReference type="Proteomes" id="UP001151752">
    <property type="component" value="Chromosome 13"/>
</dbReference>
<sequence>MAPANSPLQRWGAHRDTTPSSPKTRTFSFGGRSTSLGMLFILWLVCPRKAKNKGQNLNNNEPFLPFYALYAIGELETHDHLFFRCHHSETVWETVNEACEV</sequence>
<evidence type="ECO:0000313" key="3">
    <source>
        <dbReference type="Proteomes" id="UP001151752"/>
    </source>
</evidence>
<accession>A0A9Q1A435</accession>
<organism evidence="2 3">
    <name type="scientific">Salix koriyanagi</name>
    <dbReference type="NCBI Taxonomy" id="2511006"/>
    <lineage>
        <taxon>Eukaryota</taxon>
        <taxon>Viridiplantae</taxon>
        <taxon>Streptophyta</taxon>
        <taxon>Embryophyta</taxon>
        <taxon>Tracheophyta</taxon>
        <taxon>Spermatophyta</taxon>
        <taxon>Magnoliopsida</taxon>
        <taxon>eudicotyledons</taxon>
        <taxon>Gunneridae</taxon>
        <taxon>Pentapetalae</taxon>
        <taxon>rosids</taxon>
        <taxon>fabids</taxon>
        <taxon>Malpighiales</taxon>
        <taxon>Salicaceae</taxon>
        <taxon>Saliceae</taxon>
        <taxon>Salix</taxon>
    </lineage>
</organism>
<dbReference type="EMBL" id="JAPFFM010000007">
    <property type="protein sequence ID" value="KAJ6757182.1"/>
    <property type="molecule type" value="Genomic_DNA"/>
</dbReference>
<reference evidence="2" key="1">
    <citation type="submission" date="2022-11" db="EMBL/GenBank/DDBJ databases">
        <authorList>
            <person name="Hyden B.L."/>
            <person name="Feng K."/>
            <person name="Yates T."/>
            <person name="Jawdy S."/>
            <person name="Smart L.B."/>
            <person name="Muchero W."/>
        </authorList>
    </citation>
    <scope>NUCLEOTIDE SEQUENCE</scope>
    <source>
        <tissue evidence="2">Shoot tip</tissue>
    </source>
</reference>
<proteinExistence type="predicted"/>
<reference evidence="2" key="2">
    <citation type="journal article" date="2023" name="Int. J. Mol. Sci.">
        <title>De Novo Assembly and Annotation of 11 Diverse Shrub Willow (Salix) Genomes Reveals Novel Gene Organization in Sex-Linked Regions.</title>
        <authorList>
            <person name="Hyden B."/>
            <person name="Feng K."/>
            <person name="Yates T.B."/>
            <person name="Jawdy S."/>
            <person name="Cereghino C."/>
            <person name="Smart L.B."/>
            <person name="Muchero W."/>
        </authorList>
    </citation>
    <scope>NUCLEOTIDE SEQUENCE</scope>
    <source>
        <tissue evidence="2">Shoot tip</tissue>
    </source>
</reference>
<feature type="compositionally biased region" description="Polar residues" evidence="1">
    <location>
        <begin position="18"/>
        <end position="27"/>
    </location>
</feature>
<evidence type="ECO:0000313" key="2">
    <source>
        <dbReference type="EMBL" id="KAJ6757182.1"/>
    </source>
</evidence>
<comment type="caution">
    <text evidence="2">The sequence shown here is derived from an EMBL/GenBank/DDBJ whole genome shotgun (WGS) entry which is preliminary data.</text>
</comment>
<dbReference type="AlphaFoldDB" id="A0A9Q1A435"/>
<evidence type="ECO:0000256" key="1">
    <source>
        <dbReference type="SAM" id="MobiDB-lite"/>
    </source>
</evidence>
<feature type="region of interest" description="Disordered" evidence="1">
    <location>
        <begin position="1"/>
        <end position="27"/>
    </location>
</feature>
<protein>
    <submittedName>
        <fullName evidence="2">Uncharacterized protein</fullName>
    </submittedName>
</protein>